<sequence length="107" mass="12593">MRMQTCSYHVSYNILFTIIYHFGTSQSERFLSANKCGFSAMYLILEYICYFVFDIRILRSFSRSQDPSEDVELDVNSVQHPVAFNKVNYSLGRYNRLQKYINISADC</sequence>
<dbReference type="EMBL" id="CAXDID020000090">
    <property type="protein sequence ID" value="CAL6022271.1"/>
    <property type="molecule type" value="Genomic_DNA"/>
</dbReference>
<keyword evidence="1" id="KW-0472">Membrane</keyword>
<evidence type="ECO:0000313" key="3">
    <source>
        <dbReference type="EMBL" id="CAL6022271.1"/>
    </source>
</evidence>
<evidence type="ECO:0000256" key="1">
    <source>
        <dbReference type="SAM" id="Phobius"/>
    </source>
</evidence>
<keyword evidence="1" id="KW-1133">Transmembrane helix</keyword>
<evidence type="ECO:0000313" key="2">
    <source>
        <dbReference type="EMBL" id="CAI9939163.1"/>
    </source>
</evidence>
<organism evidence="2">
    <name type="scientific">Hexamita inflata</name>
    <dbReference type="NCBI Taxonomy" id="28002"/>
    <lineage>
        <taxon>Eukaryota</taxon>
        <taxon>Metamonada</taxon>
        <taxon>Diplomonadida</taxon>
        <taxon>Hexamitidae</taxon>
        <taxon>Hexamitinae</taxon>
        <taxon>Hexamita</taxon>
    </lineage>
</organism>
<reference evidence="2" key="1">
    <citation type="submission" date="2023-06" db="EMBL/GenBank/DDBJ databases">
        <authorList>
            <person name="Kurt Z."/>
        </authorList>
    </citation>
    <scope>NUCLEOTIDE SEQUENCE</scope>
</reference>
<dbReference type="Proteomes" id="UP001642409">
    <property type="component" value="Unassembled WGS sequence"/>
</dbReference>
<name>A0AA86UG13_9EUKA</name>
<evidence type="ECO:0000313" key="4">
    <source>
        <dbReference type="Proteomes" id="UP001642409"/>
    </source>
</evidence>
<dbReference type="AlphaFoldDB" id="A0AA86UG13"/>
<accession>A0AA86UG13</accession>
<dbReference type="EMBL" id="CATOUU010000660">
    <property type="protein sequence ID" value="CAI9939163.1"/>
    <property type="molecule type" value="Genomic_DNA"/>
</dbReference>
<keyword evidence="1" id="KW-0812">Transmembrane</keyword>
<protein>
    <submittedName>
        <fullName evidence="3">Hypothetical_protein</fullName>
    </submittedName>
</protein>
<proteinExistence type="predicted"/>
<gene>
    <name evidence="2" type="ORF">HINF_LOCUS26808</name>
    <name evidence="3" type="ORF">HINF_LOCUS28572</name>
</gene>
<comment type="caution">
    <text evidence="2">The sequence shown here is derived from an EMBL/GenBank/DDBJ whole genome shotgun (WGS) entry which is preliminary data.</text>
</comment>
<feature type="transmembrane region" description="Helical" evidence="1">
    <location>
        <begin position="40"/>
        <end position="58"/>
    </location>
</feature>
<keyword evidence="4" id="KW-1185">Reference proteome</keyword>
<reference evidence="3 4" key="2">
    <citation type="submission" date="2024-07" db="EMBL/GenBank/DDBJ databases">
        <authorList>
            <person name="Akdeniz Z."/>
        </authorList>
    </citation>
    <scope>NUCLEOTIDE SEQUENCE [LARGE SCALE GENOMIC DNA]</scope>
</reference>